<dbReference type="Proteomes" id="UP001424741">
    <property type="component" value="Unassembled WGS sequence"/>
</dbReference>
<evidence type="ECO:0008006" key="4">
    <source>
        <dbReference type="Google" id="ProtNLM"/>
    </source>
</evidence>
<sequence length="139" mass="15690">MLGKCMSARDIADLFLEGTGKIEFYWNFYTVTLLALFGWFVTSSPSMNVRLKCLLTVAYLGFAAMNLLGLWGSYAFTEAIRHDLLSMPIPEMPHTRAALLAKSYESQRNWGIAVHLLVDAFVLLVIWRCKPGKDVSHVE</sequence>
<proteinExistence type="predicted"/>
<keyword evidence="3" id="KW-1185">Reference proteome</keyword>
<evidence type="ECO:0000313" key="3">
    <source>
        <dbReference type="Proteomes" id="UP001424741"/>
    </source>
</evidence>
<evidence type="ECO:0000256" key="1">
    <source>
        <dbReference type="SAM" id="Phobius"/>
    </source>
</evidence>
<name>A0ABP9V2S7_9BACT</name>
<organism evidence="2 3">
    <name type="scientific">Rubritalea halochordaticola</name>
    <dbReference type="NCBI Taxonomy" id="714537"/>
    <lineage>
        <taxon>Bacteria</taxon>
        <taxon>Pseudomonadati</taxon>
        <taxon>Verrucomicrobiota</taxon>
        <taxon>Verrucomicrobiia</taxon>
        <taxon>Verrucomicrobiales</taxon>
        <taxon>Rubritaleaceae</taxon>
        <taxon>Rubritalea</taxon>
    </lineage>
</organism>
<keyword evidence="1" id="KW-0472">Membrane</keyword>
<accession>A0ABP9V2S7</accession>
<keyword evidence="1" id="KW-0812">Transmembrane</keyword>
<dbReference type="EMBL" id="BAABRL010000010">
    <property type="protein sequence ID" value="GAA5496920.1"/>
    <property type="molecule type" value="Genomic_DNA"/>
</dbReference>
<comment type="caution">
    <text evidence="2">The sequence shown here is derived from an EMBL/GenBank/DDBJ whole genome shotgun (WGS) entry which is preliminary data.</text>
</comment>
<feature type="transmembrane region" description="Helical" evidence="1">
    <location>
        <begin position="110"/>
        <end position="127"/>
    </location>
</feature>
<protein>
    <recommendedName>
        <fullName evidence="4">DUF4149 domain-containing protein</fullName>
    </recommendedName>
</protein>
<feature type="transmembrane region" description="Helical" evidence="1">
    <location>
        <begin position="24"/>
        <end position="41"/>
    </location>
</feature>
<feature type="transmembrane region" description="Helical" evidence="1">
    <location>
        <begin position="53"/>
        <end position="76"/>
    </location>
</feature>
<gene>
    <name evidence="2" type="ORF">Rhal01_03108</name>
</gene>
<reference evidence="2 3" key="1">
    <citation type="submission" date="2024-02" db="EMBL/GenBank/DDBJ databases">
        <title>Rubritalea halochordaticola NBRC 107102.</title>
        <authorList>
            <person name="Ichikawa N."/>
            <person name="Katano-Makiyama Y."/>
            <person name="Hidaka K."/>
        </authorList>
    </citation>
    <scope>NUCLEOTIDE SEQUENCE [LARGE SCALE GENOMIC DNA]</scope>
    <source>
        <strain evidence="2 3">NBRC 107102</strain>
    </source>
</reference>
<evidence type="ECO:0000313" key="2">
    <source>
        <dbReference type="EMBL" id="GAA5496920.1"/>
    </source>
</evidence>
<keyword evidence="1" id="KW-1133">Transmembrane helix</keyword>